<keyword evidence="3 8" id="KW-0812">Transmembrane</keyword>
<evidence type="ECO:0000256" key="4">
    <source>
        <dbReference type="ARBA" id="ARBA00022801"/>
    </source>
</evidence>
<keyword evidence="2" id="KW-1003">Cell membrane</keyword>
<keyword evidence="5 8" id="KW-1133">Transmembrane helix</keyword>
<dbReference type="PANTHER" id="PTHR14969:SF62">
    <property type="entry name" value="DECAPRENYLPHOSPHORYL-5-PHOSPHORIBOSE PHOSPHATASE RV3807C-RELATED"/>
    <property type="match status" value="1"/>
</dbReference>
<dbReference type="InterPro" id="IPR036938">
    <property type="entry name" value="PAP2/HPO_sf"/>
</dbReference>
<reference evidence="10 11" key="1">
    <citation type="submission" date="2021-07" db="EMBL/GenBank/DDBJ databases">
        <title>Actinomadura sp. PM05-2 isolated from lichen.</title>
        <authorList>
            <person name="Somphong A."/>
            <person name="Phongsopitanun W."/>
            <person name="Tanasupawat S."/>
            <person name="Peongsungnone V."/>
        </authorList>
    </citation>
    <scope>NUCLEOTIDE SEQUENCE [LARGE SCALE GENOMIC DNA]</scope>
    <source>
        <strain evidence="10 11">PM05-2</strain>
    </source>
</reference>
<proteinExistence type="predicted"/>
<dbReference type="RefSeq" id="WP_220167655.1">
    <property type="nucleotide sequence ID" value="NZ_JAIBOA010000011.1"/>
</dbReference>
<evidence type="ECO:0000256" key="3">
    <source>
        <dbReference type="ARBA" id="ARBA00022692"/>
    </source>
</evidence>
<keyword evidence="11" id="KW-1185">Reference proteome</keyword>
<evidence type="ECO:0000259" key="9">
    <source>
        <dbReference type="SMART" id="SM00014"/>
    </source>
</evidence>
<dbReference type="EMBL" id="JAIBOA010000011">
    <property type="protein sequence ID" value="MBW8484430.1"/>
    <property type="molecule type" value="Genomic_DNA"/>
</dbReference>
<dbReference type="InterPro" id="IPR000326">
    <property type="entry name" value="PAP2/HPO"/>
</dbReference>
<name>A0ABS7FVH3_9ACTN</name>
<feature type="compositionally biased region" description="Basic and acidic residues" evidence="7">
    <location>
        <begin position="95"/>
        <end position="106"/>
    </location>
</feature>
<keyword evidence="4" id="KW-0378">Hydrolase</keyword>
<dbReference type="Gene3D" id="1.20.144.10">
    <property type="entry name" value="Phosphatidic acid phosphatase type 2/haloperoxidase"/>
    <property type="match status" value="1"/>
</dbReference>
<gene>
    <name evidence="10" type="ORF">K1Y72_18750</name>
</gene>
<dbReference type="SMART" id="SM00014">
    <property type="entry name" value="acidPPc"/>
    <property type="match status" value="1"/>
</dbReference>
<dbReference type="PANTHER" id="PTHR14969">
    <property type="entry name" value="SPHINGOSINE-1-PHOSPHATE PHOSPHOHYDROLASE"/>
    <property type="match status" value="1"/>
</dbReference>
<keyword evidence="6 8" id="KW-0472">Membrane</keyword>
<feature type="transmembrane region" description="Helical" evidence="8">
    <location>
        <begin position="121"/>
        <end position="143"/>
    </location>
</feature>
<organism evidence="10 11">
    <name type="scientific">Actinomadura parmotrematis</name>
    <dbReference type="NCBI Taxonomy" id="2864039"/>
    <lineage>
        <taxon>Bacteria</taxon>
        <taxon>Bacillati</taxon>
        <taxon>Actinomycetota</taxon>
        <taxon>Actinomycetes</taxon>
        <taxon>Streptosporangiales</taxon>
        <taxon>Thermomonosporaceae</taxon>
        <taxon>Actinomadura</taxon>
    </lineage>
</organism>
<feature type="region of interest" description="Disordered" evidence="7">
    <location>
        <begin position="95"/>
        <end position="114"/>
    </location>
</feature>
<evidence type="ECO:0000313" key="11">
    <source>
        <dbReference type="Proteomes" id="UP000774570"/>
    </source>
</evidence>
<evidence type="ECO:0000256" key="5">
    <source>
        <dbReference type="ARBA" id="ARBA00022989"/>
    </source>
</evidence>
<evidence type="ECO:0000256" key="2">
    <source>
        <dbReference type="ARBA" id="ARBA00022475"/>
    </source>
</evidence>
<evidence type="ECO:0000256" key="1">
    <source>
        <dbReference type="ARBA" id="ARBA00004651"/>
    </source>
</evidence>
<comment type="caution">
    <text evidence="10">The sequence shown here is derived from an EMBL/GenBank/DDBJ whole genome shotgun (WGS) entry which is preliminary data.</text>
</comment>
<evidence type="ECO:0000256" key="7">
    <source>
        <dbReference type="SAM" id="MobiDB-lite"/>
    </source>
</evidence>
<dbReference type="CDD" id="cd01610">
    <property type="entry name" value="PAP2_like"/>
    <property type="match status" value="1"/>
</dbReference>
<dbReference type="Proteomes" id="UP000774570">
    <property type="component" value="Unassembled WGS sequence"/>
</dbReference>
<comment type="subcellular location">
    <subcellularLocation>
        <location evidence="1">Cell membrane</location>
        <topology evidence="1">Multi-pass membrane protein</topology>
    </subcellularLocation>
</comment>
<protein>
    <submittedName>
        <fullName evidence="10">Phosphatase PAP2 family protein</fullName>
    </submittedName>
</protein>
<evidence type="ECO:0000313" key="10">
    <source>
        <dbReference type="EMBL" id="MBW8484430.1"/>
    </source>
</evidence>
<feature type="domain" description="Phosphatidic acid phosphatase type 2/haloperoxidase" evidence="9">
    <location>
        <begin position="72"/>
        <end position="178"/>
    </location>
</feature>
<evidence type="ECO:0000256" key="6">
    <source>
        <dbReference type="ARBA" id="ARBA00023136"/>
    </source>
</evidence>
<dbReference type="SUPFAM" id="SSF48317">
    <property type="entry name" value="Acid phosphatase/Vanadium-dependent haloperoxidase"/>
    <property type="match status" value="1"/>
</dbReference>
<accession>A0ABS7FVH3</accession>
<evidence type="ECO:0000256" key="8">
    <source>
        <dbReference type="SAM" id="Phobius"/>
    </source>
</evidence>
<sequence length="188" mass="19999">MGKVAGHDANWADRADRIDERLLEAVVARRTPLLERWMPRTSRVADHLVVWWGVAAVLAAAGGPDGRRAARRGVVAMLAVGPVCNLIGKQVVDRDRPPRRLRERTPGRVPDSGAFPSGHTAAAAAFTTAVGLTLPWAGVPAVALTMAVGYSRLYTCAHYPSDVVAGAAAGTAMAVALHRVALHRARHR</sequence>
<dbReference type="Pfam" id="PF01569">
    <property type="entry name" value="PAP2"/>
    <property type="match status" value="1"/>
</dbReference>
<feature type="transmembrane region" description="Helical" evidence="8">
    <location>
        <begin position="163"/>
        <end position="182"/>
    </location>
</feature>